<evidence type="ECO:0000313" key="1">
    <source>
        <dbReference type="EMBL" id="KAJ7003612.1"/>
    </source>
</evidence>
<sequence length="81" mass="9262">MDCNNVLAVMSKRAPHPPLSPSHFHLQHSIPLFSIIPTIEFDWLRFGFCSLGFLCKELDFEVTSFPVDSIQFGILVLERLD</sequence>
<accession>A0AAD6R8E3</accession>
<keyword evidence="2" id="KW-1185">Reference proteome</keyword>
<reference evidence="1" key="1">
    <citation type="journal article" date="2023" name="Mol. Ecol. Resour.">
        <title>Chromosome-level genome assembly of a triploid poplar Populus alba 'Berolinensis'.</title>
        <authorList>
            <person name="Chen S."/>
            <person name="Yu Y."/>
            <person name="Wang X."/>
            <person name="Wang S."/>
            <person name="Zhang T."/>
            <person name="Zhou Y."/>
            <person name="He R."/>
            <person name="Meng N."/>
            <person name="Wang Y."/>
            <person name="Liu W."/>
            <person name="Liu Z."/>
            <person name="Liu J."/>
            <person name="Guo Q."/>
            <person name="Huang H."/>
            <person name="Sederoff R.R."/>
            <person name="Wang G."/>
            <person name="Qu G."/>
            <person name="Chen S."/>
        </authorList>
    </citation>
    <scope>NUCLEOTIDE SEQUENCE</scope>
    <source>
        <strain evidence="1">SC-2020</strain>
    </source>
</reference>
<evidence type="ECO:0000313" key="2">
    <source>
        <dbReference type="Proteomes" id="UP001164929"/>
    </source>
</evidence>
<dbReference type="EMBL" id="JAQIZT010000003">
    <property type="protein sequence ID" value="KAJ7003612.1"/>
    <property type="molecule type" value="Genomic_DNA"/>
</dbReference>
<organism evidence="1 2">
    <name type="scientific">Populus alba x Populus x berolinensis</name>
    <dbReference type="NCBI Taxonomy" id="444605"/>
    <lineage>
        <taxon>Eukaryota</taxon>
        <taxon>Viridiplantae</taxon>
        <taxon>Streptophyta</taxon>
        <taxon>Embryophyta</taxon>
        <taxon>Tracheophyta</taxon>
        <taxon>Spermatophyta</taxon>
        <taxon>Magnoliopsida</taxon>
        <taxon>eudicotyledons</taxon>
        <taxon>Gunneridae</taxon>
        <taxon>Pentapetalae</taxon>
        <taxon>rosids</taxon>
        <taxon>fabids</taxon>
        <taxon>Malpighiales</taxon>
        <taxon>Salicaceae</taxon>
        <taxon>Saliceae</taxon>
        <taxon>Populus</taxon>
    </lineage>
</organism>
<protein>
    <submittedName>
        <fullName evidence="1">Uncharacterized protein</fullName>
    </submittedName>
</protein>
<dbReference type="AlphaFoldDB" id="A0AAD6R8E3"/>
<proteinExistence type="predicted"/>
<comment type="caution">
    <text evidence="1">The sequence shown here is derived from an EMBL/GenBank/DDBJ whole genome shotgun (WGS) entry which is preliminary data.</text>
</comment>
<dbReference type="Proteomes" id="UP001164929">
    <property type="component" value="Chromosome 3"/>
</dbReference>
<name>A0AAD6R8E3_9ROSI</name>
<gene>
    <name evidence="1" type="ORF">NC653_008733</name>
</gene>